<evidence type="ECO:0000256" key="2">
    <source>
        <dbReference type="ARBA" id="ARBA00022485"/>
    </source>
</evidence>
<dbReference type="InterPro" id="IPR017896">
    <property type="entry name" value="4Fe4S_Fe-S-bd"/>
</dbReference>
<dbReference type="STRING" id="457570.Nther_2056"/>
<keyword evidence="1" id="KW-0813">Transport</keyword>
<reference evidence="8 9" key="2">
    <citation type="journal article" date="2011" name="J. Bacteriol.">
        <title>Complete genome sequence of the anaerobic, halophilic alkalithermophile Natranaerobius thermophilus JW/NM-WN-LF.</title>
        <authorList>
            <person name="Zhao B."/>
            <person name="Mesbah N.M."/>
            <person name="Dalin E."/>
            <person name="Goodwin L."/>
            <person name="Nolan M."/>
            <person name="Pitluck S."/>
            <person name="Chertkov O."/>
            <person name="Brettin T.S."/>
            <person name="Han J."/>
            <person name="Larimer F.W."/>
            <person name="Land M.L."/>
            <person name="Hauser L."/>
            <person name="Kyrpides N."/>
            <person name="Wiegel J."/>
        </authorList>
    </citation>
    <scope>NUCLEOTIDE SEQUENCE [LARGE SCALE GENOMIC DNA]</scope>
    <source>
        <strain evidence="9">ATCC BAA-1301 / DSM 18059 / JW/NM-WN-LF</strain>
    </source>
</reference>
<evidence type="ECO:0000256" key="1">
    <source>
        <dbReference type="ARBA" id="ARBA00022448"/>
    </source>
</evidence>
<keyword evidence="3" id="KW-0479">Metal-binding</keyword>
<dbReference type="GO" id="GO:0046872">
    <property type="term" value="F:metal ion binding"/>
    <property type="evidence" value="ECO:0007669"/>
    <property type="project" value="UniProtKB-KW"/>
</dbReference>
<dbReference type="HOGENOM" id="CLU_043374_3_2_9"/>
<dbReference type="Gene3D" id="3.30.70.20">
    <property type="match status" value="2"/>
</dbReference>
<dbReference type="Pfam" id="PF25160">
    <property type="entry name" value="LdpA_Fe-S-bd"/>
    <property type="match status" value="1"/>
</dbReference>
<evidence type="ECO:0000256" key="3">
    <source>
        <dbReference type="ARBA" id="ARBA00022723"/>
    </source>
</evidence>
<dbReference type="Proteomes" id="UP000001683">
    <property type="component" value="Chromosome"/>
</dbReference>
<organism evidence="8 9">
    <name type="scientific">Natranaerobius thermophilus (strain ATCC BAA-1301 / DSM 18059 / JW/NM-WN-LF)</name>
    <dbReference type="NCBI Taxonomy" id="457570"/>
    <lineage>
        <taxon>Bacteria</taxon>
        <taxon>Bacillati</taxon>
        <taxon>Bacillota</taxon>
        <taxon>Clostridia</taxon>
        <taxon>Natranaerobiales</taxon>
        <taxon>Natranaerobiaceae</taxon>
        <taxon>Natranaerobius</taxon>
    </lineage>
</organism>
<evidence type="ECO:0000313" key="8">
    <source>
        <dbReference type="EMBL" id="ACB85623.1"/>
    </source>
</evidence>
<protein>
    <submittedName>
        <fullName evidence="8">4Fe-4S ferredoxin iron-sulfur binding domain protein</fullName>
    </submittedName>
</protein>
<dbReference type="PROSITE" id="PS00198">
    <property type="entry name" value="4FE4S_FER_1"/>
    <property type="match status" value="1"/>
</dbReference>
<dbReference type="PANTHER" id="PTHR42859">
    <property type="entry name" value="OXIDOREDUCTASE"/>
    <property type="match status" value="1"/>
</dbReference>
<reference evidence="8 9" key="1">
    <citation type="submission" date="2008-04" db="EMBL/GenBank/DDBJ databases">
        <title>Complete sequence of chromosome of Natranaerobius thermophilus JW/NM-WN-LF.</title>
        <authorList>
            <consortium name="US DOE Joint Genome Institute"/>
            <person name="Copeland A."/>
            <person name="Lucas S."/>
            <person name="Lapidus A."/>
            <person name="Glavina del Rio T."/>
            <person name="Dalin E."/>
            <person name="Tice H."/>
            <person name="Bruce D."/>
            <person name="Goodwin L."/>
            <person name="Pitluck S."/>
            <person name="Chertkov O."/>
            <person name="Brettin T."/>
            <person name="Detter J.C."/>
            <person name="Han C."/>
            <person name="Kuske C.R."/>
            <person name="Schmutz J."/>
            <person name="Larimer F."/>
            <person name="Land M."/>
            <person name="Hauser L."/>
            <person name="Kyrpides N."/>
            <person name="Lykidis A."/>
            <person name="Mesbah N.M."/>
            <person name="Wiegel J."/>
        </authorList>
    </citation>
    <scope>NUCLEOTIDE SEQUENCE [LARGE SCALE GENOMIC DNA]</scope>
    <source>
        <strain evidence="9">ATCC BAA-1301 / DSM 18059 / JW/NM-WN-LF</strain>
    </source>
</reference>
<dbReference type="eggNOG" id="COG1142">
    <property type="taxonomic scope" value="Bacteria"/>
</dbReference>
<dbReference type="CDD" id="cd10550">
    <property type="entry name" value="DMSOR_beta_like"/>
    <property type="match status" value="1"/>
</dbReference>
<dbReference type="GO" id="GO:0051539">
    <property type="term" value="F:4 iron, 4 sulfur cluster binding"/>
    <property type="evidence" value="ECO:0007669"/>
    <property type="project" value="UniProtKB-KW"/>
</dbReference>
<keyword evidence="2" id="KW-0004">4Fe-4S</keyword>
<dbReference type="InParanoid" id="B2A732"/>
<dbReference type="OrthoDB" id="9810688at2"/>
<evidence type="ECO:0000259" key="7">
    <source>
        <dbReference type="PROSITE" id="PS51379"/>
    </source>
</evidence>
<dbReference type="InterPro" id="IPR050294">
    <property type="entry name" value="RnfB_subfamily"/>
</dbReference>
<keyword evidence="5" id="KW-0408">Iron</keyword>
<dbReference type="PROSITE" id="PS51379">
    <property type="entry name" value="4FE4S_FER_2"/>
    <property type="match status" value="3"/>
</dbReference>
<evidence type="ECO:0000256" key="5">
    <source>
        <dbReference type="ARBA" id="ARBA00023004"/>
    </source>
</evidence>
<evidence type="ECO:0000256" key="4">
    <source>
        <dbReference type="ARBA" id="ARBA00022982"/>
    </source>
</evidence>
<keyword evidence="6" id="KW-0411">Iron-sulfur</keyword>
<proteinExistence type="predicted"/>
<dbReference type="EMBL" id="CP001034">
    <property type="protein sequence ID" value="ACB85623.1"/>
    <property type="molecule type" value="Genomic_DNA"/>
</dbReference>
<keyword evidence="9" id="KW-1185">Reference proteome</keyword>
<evidence type="ECO:0000256" key="6">
    <source>
        <dbReference type="ARBA" id="ARBA00023014"/>
    </source>
</evidence>
<sequence>MAIRKLIASFDLCTGCEICTLVCSRRLAGGYNPRFARLRLESKMDALVSDPIVCNQCDNAFCEKVCPVSAIKRENGIPVVVQDECIGCGQCQKYCPRDVIVMMDKKASKCDLCGGDPLCVKNCPTGALTYCDHGDCDHGESGEKRGEVK</sequence>
<name>B2A732_NATTJ</name>
<dbReference type="AlphaFoldDB" id="B2A732"/>
<keyword evidence="4" id="KW-0249">Electron transport</keyword>
<feature type="domain" description="4Fe-4S ferredoxin-type" evidence="7">
    <location>
        <begin position="45"/>
        <end position="75"/>
    </location>
</feature>
<dbReference type="InterPro" id="IPR057431">
    <property type="entry name" value="LdpA_Fe-S-bd"/>
</dbReference>
<accession>B2A732</accession>
<dbReference type="InterPro" id="IPR017900">
    <property type="entry name" value="4Fe4S_Fe_S_CS"/>
</dbReference>
<evidence type="ECO:0000313" key="9">
    <source>
        <dbReference type="Proteomes" id="UP000001683"/>
    </source>
</evidence>
<dbReference type="RefSeq" id="WP_012448480.1">
    <property type="nucleotide sequence ID" value="NC_010718.1"/>
</dbReference>
<dbReference type="PANTHER" id="PTHR42859:SF10">
    <property type="entry name" value="DIMETHYLSULFOXIDE REDUCTASE CHAIN B"/>
    <property type="match status" value="1"/>
</dbReference>
<dbReference type="Pfam" id="PF12800">
    <property type="entry name" value="Fer4_4"/>
    <property type="match status" value="2"/>
</dbReference>
<gene>
    <name evidence="8" type="ordered locus">Nther_2056</name>
</gene>
<dbReference type="SUPFAM" id="SSF54862">
    <property type="entry name" value="4Fe-4S ferredoxins"/>
    <property type="match status" value="1"/>
</dbReference>
<feature type="domain" description="4Fe-4S ferredoxin-type" evidence="7">
    <location>
        <begin position="107"/>
        <end position="133"/>
    </location>
</feature>
<dbReference type="KEGG" id="nth:Nther_2056"/>
<feature type="domain" description="4Fe-4S ferredoxin-type" evidence="7">
    <location>
        <begin position="76"/>
        <end position="105"/>
    </location>
</feature>